<evidence type="ECO:0000259" key="4">
    <source>
        <dbReference type="Pfam" id="PF20434"/>
    </source>
</evidence>
<evidence type="ECO:0000313" key="8">
    <source>
        <dbReference type="Proteomes" id="UP000752647"/>
    </source>
</evidence>
<accession>A0A9Q3XU73</accession>
<dbReference type="Gene3D" id="3.40.50.1820">
    <property type="entry name" value="alpha/beta hydrolase"/>
    <property type="match status" value="1"/>
</dbReference>
<organism evidence="6 8">
    <name type="scientific">Leuconostoc gasicomitatum</name>
    <dbReference type="NCBI Taxonomy" id="115778"/>
    <lineage>
        <taxon>Bacteria</taxon>
        <taxon>Bacillati</taxon>
        <taxon>Bacillota</taxon>
        <taxon>Bacilli</taxon>
        <taxon>Lactobacillales</taxon>
        <taxon>Lactobacillaceae</taxon>
        <taxon>Leuconostoc</taxon>
        <taxon>Leuconostoc gelidum group</taxon>
    </lineage>
</organism>
<dbReference type="Pfam" id="PF20434">
    <property type="entry name" value="BD-FAE"/>
    <property type="match status" value="1"/>
</dbReference>
<dbReference type="SUPFAM" id="SSF53474">
    <property type="entry name" value="alpha/beta-Hydrolases"/>
    <property type="match status" value="1"/>
</dbReference>
<evidence type="ECO:0000313" key="6">
    <source>
        <dbReference type="EMBL" id="MBZ5962506.1"/>
    </source>
</evidence>
<feature type="transmembrane region" description="Helical" evidence="3">
    <location>
        <begin position="12"/>
        <end position="32"/>
    </location>
</feature>
<dbReference type="GO" id="GO:0016787">
    <property type="term" value="F:hydrolase activity"/>
    <property type="evidence" value="ECO:0007669"/>
    <property type="project" value="UniProtKB-KW"/>
</dbReference>
<dbReference type="Proteomes" id="UP000199271">
    <property type="component" value="Unassembled WGS sequence"/>
</dbReference>
<dbReference type="PANTHER" id="PTHR48081:SF6">
    <property type="entry name" value="PEPTIDASE S9 PROLYL OLIGOPEPTIDASE CATALYTIC DOMAIN-CONTAINING PROTEIN"/>
    <property type="match status" value="1"/>
</dbReference>
<sequence length="337" mass="38533">MFQKIKKYLKWVVILLSTVIIIVTIAFTVSPWPSAYVIGRMFNGPVKITDKSVFEQAKKNVTVKSDVRYESTVKNNTLDIYTPKKETKPVTTLIWVHGGGYVAGDKSGLREFATKLVNDTHVAVVSINYQTAPSAIYPSQVRQVNEAIKFLKMTPKYQQKLNLSRVMFGGDSAGAQIALQYAAIQTNARYAEEMAMPAELENGQIKGTISYCGPLDLQQVTNQQSKSLFMRWFINTVAWSELGDRNWRESHTLQQASLVKQITSQFPPTYITDGNAYSFQEQGLAFEKRLQYLHVPVTSLFFNHVQKEVTHEYQFNYQTSLAQKCYEETRHFVMRYQ</sequence>
<evidence type="ECO:0000313" key="7">
    <source>
        <dbReference type="Proteomes" id="UP000199271"/>
    </source>
</evidence>
<proteinExistence type="inferred from homology"/>
<keyword evidence="3" id="KW-0472">Membrane</keyword>
<keyword evidence="2 6" id="KW-0378">Hydrolase</keyword>
<reference evidence="6" key="2">
    <citation type="submission" date="2021-05" db="EMBL/GenBank/DDBJ databases">
        <title>Pangenome of Leuconostoc gelidum warrants species status for Leuconostoc gelidum subsp. gasicomitatum.</title>
        <authorList>
            <person name="Johansson P."/>
            <person name="Sade E."/>
            <person name="Hultman J."/>
            <person name="Auvinen P."/>
            <person name="Bjorkroth J."/>
        </authorList>
    </citation>
    <scope>NUCLEOTIDE SEQUENCE</scope>
    <source>
        <strain evidence="6">A.21.4</strain>
    </source>
</reference>
<comment type="caution">
    <text evidence="6">The sequence shown here is derived from an EMBL/GenBank/DDBJ whole genome shotgun (WGS) entry which is preliminary data.</text>
</comment>
<dbReference type="PANTHER" id="PTHR48081">
    <property type="entry name" value="AB HYDROLASE SUPERFAMILY PROTEIN C4A8.06C"/>
    <property type="match status" value="1"/>
</dbReference>
<dbReference type="Proteomes" id="UP000752647">
    <property type="component" value="Unassembled WGS sequence"/>
</dbReference>
<protein>
    <submittedName>
        <fullName evidence="6">Alpha/beta hydrolase</fullName>
    </submittedName>
    <submittedName>
        <fullName evidence="5">Lipase, putative</fullName>
    </submittedName>
</protein>
<name>A0A9Q3XU73_9LACO</name>
<evidence type="ECO:0000313" key="5">
    <source>
        <dbReference type="EMBL" id="CUW05520.1"/>
    </source>
</evidence>
<dbReference type="EMBL" id="JAHBFI010000010">
    <property type="protein sequence ID" value="MBZ5962506.1"/>
    <property type="molecule type" value="Genomic_DNA"/>
</dbReference>
<evidence type="ECO:0000256" key="3">
    <source>
        <dbReference type="SAM" id="Phobius"/>
    </source>
</evidence>
<dbReference type="InterPro" id="IPR029058">
    <property type="entry name" value="AB_hydrolase_fold"/>
</dbReference>
<keyword evidence="3" id="KW-0812">Transmembrane</keyword>
<dbReference type="PROSITE" id="PS01173">
    <property type="entry name" value="LIPASE_GDXG_HIS"/>
    <property type="match status" value="1"/>
</dbReference>
<evidence type="ECO:0000256" key="1">
    <source>
        <dbReference type="ARBA" id="ARBA00010515"/>
    </source>
</evidence>
<dbReference type="RefSeq" id="WP_089997407.1">
    <property type="nucleotide sequence ID" value="NZ_FBSY01000002.1"/>
</dbReference>
<reference evidence="5 7" key="1">
    <citation type="submission" date="2015-12" db="EMBL/GenBank/DDBJ databases">
        <authorList>
            <person name="Andreevskaya M."/>
        </authorList>
    </citation>
    <scope>NUCLEOTIDE SEQUENCE [LARGE SCALE GENOMIC DNA]</scope>
    <source>
        <strain evidence="5 7">C122c</strain>
    </source>
</reference>
<dbReference type="InterPro" id="IPR050300">
    <property type="entry name" value="GDXG_lipolytic_enzyme"/>
</dbReference>
<gene>
    <name evidence="5" type="ORF">C122C_1185</name>
    <name evidence="6" type="ORF">KIJ12_04965</name>
</gene>
<keyword evidence="7" id="KW-1185">Reference proteome</keyword>
<dbReference type="AlphaFoldDB" id="A0A9Q3XU73"/>
<evidence type="ECO:0000256" key="2">
    <source>
        <dbReference type="ARBA" id="ARBA00022801"/>
    </source>
</evidence>
<dbReference type="InterPro" id="IPR002168">
    <property type="entry name" value="Lipase_GDXG_HIS_AS"/>
</dbReference>
<dbReference type="InterPro" id="IPR049492">
    <property type="entry name" value="BD-FAE-like_dom"/>
</dbReference>
<dbReference type="EMBL" id="FBSY01000002">
    <property type="protein sequence ID" value="CUW05520.1"/>
    <property type="molecule type" value="Genomic_DNA"/>
</dbReference>
<keyword evidence="3" id="KW-1133">Transmembrane helix</keyword>
<comment type="similarity">
    <text evidence="1">Belongs to the 'GDXG' lipolytic enzyme family.</text>
</comment>
<feature type="domain" description="BD-FAE-like" evidence="4">
    <location>
        <begin position="78"/>
        <end position="276"/>
    </location>
</feature>